<dbReference type="Pfam" id="PF13092">
    <property type="entry name" value="CENP-L"/>
    <property type="match status" value="1"/>
</dbReference>
<dbReference type="EMBL" id="WJXW01000013">
    <property type="protein sequence ID" value="KAF9730955.1"/>
    <property type="molecule type" value="Genomic_DNA"/>
</dbReference>
<evidence type="ECO:0000313" key="2">
    <source>
        <dbReference type="EMBL" id="KAF9730955.1"/>
    </source>
</evidence>
<evidence type="ECO:0000256" key="1">
    <source>
        <dbReference type="SAM" id="MobiDB-lite"/>
    </source>
</evidence>
<dbReference type="AlphaFoldDB" id="A0A9P6GAR3"/>
<comment type="caution">
    <text evidence="2">The sequence shown here is derived from an EMBL/GenBank/DDBJ whole genome shotgun (WGS) entry which is preliminary data.</text>
</comment>
<proteinExistence type="predicted"/>
<gene>
    <name evidence="2" type="ORF">PMIN01_10913</name>
</gene>
<protein>
    <recommendedName>
        <fullName evidence="4">Kinetochore complex Sim4 subunit Fta1-domain-containing protein</fullName>
    </recommendedName>
</protein>
<dbReference type="InterPro" id="IPR025204">
    <property type="entry name" value="CENP-L"/>
</dbReference>
<evidence type="ECO:0008006" key="4">
    <source>
        <dbReference type="Google" id="ProtNLM"/>
    </source>
</evidence>
<dbReference type="Proteomes" id="UP000756921">
    <property type="component" value="Unassembled WGS sequence"/>
</dbReference>
<name>A0A9P6GAR3_9PLEO</name>
<feature type="region of interest" description="Disordered" evidence="1">
    <location>
        <begin position="338"/>
        <end position="394"/>
    </location>
</feature>
<keyword evidence="3" id="KW-1185">Reference proteome</keyword>
<sequence length="394" mass="43101">MADVPPYPLYGRSYLLYRLSPLHHGDVPLLNEPVLDTHAKRLREQLKGDNVRGVEVDFAGPEDALPNLGPLDQCSWDMIGDEDAWIDRHRQLADPDASHLTTLVHAEHARGIQVTLDYENHAYNALLLRDPTATTSPHGFTSLPLLLVKMPSAIRAIFLDYIRTSFDAHVVPLRLSSAFVTSTLETYLRHLTASTSTQSVQDVIGQLQVQLSFPKATTLLRHLDVTIAGRHVSGFLNRGGLLRDAKDSPFTTALAAYMRKHLALDISHPKVHISRISCASLVLATDRLKLMAPDIADSSIVDSDTPQASAGELAVQDFYASLVKEAAGTGKFLSEHLTVDRRSSTPSSPTSASASRRKRAVSNVPAASRNTKRSRAREKESRDGVLGDVVMADA</sequence>
<feature type="compositionally biased region" description="Low complexity" evidence="1">
    <location>
        <begin position="344"/>
        <end position="354"/>
    </location>
</feature>
<accession>A0A9P6GAR3</accession>
<dbReference type="OrthoDB" id="8864979at2759"/>
<evidence type="ECO:0000313" key="3">
    <source>
        <dbReference type="Proteomes" id="UP000756921"/>
    </source>
</evidence>
<reference evidence="2" key="1">
    <citation type="journal article" date="2020" name="Mol. Plant Microbe Interact.">
        <title>Genome Sequence of the Biocontrol Agent Coniothyrium minitans strain Conio (IMI 134523).</title>
        <authorList>
            <person name="Patel D."/>
            <person name="Shittu T.A."/>
            <person name="Baroncelli R."/>
            <person name="Muthumeenakshi S."/>
            <person name="Osborne T.H."/>
            <person name="Janganan T.K."/>
            <person name="Sreenivasaprasad S."/>
        </authorList>
    </citation>
    <scope>NUCLEOTIDE SEQUENCE</scope>
    <source>
        <strain evidence="2">Conio</strain>
    </source>
</reference>
<organism evidence="2 3">
    <name type="scientific">Paraphaeosphaeria minitans</name>
    <dbReference type="NCBI Taxonomy" id="565426"/>
    <lineage>
        <taxon>Eukaryota</taxon>
        <taxon>Fungi</taxon>
        <taxon>Dikarya</taxon>
        <taxon>Ascomycota</taxon>
        <taxon>Pezizomycotina</taxon>
        <taxon>Dothideomycetes</taxon>
        <taxon>Pleosporomycetidae</taxon>
        <taxon>Pleosporales</taxon>
        <taxon>Massarineae</taxon>
        <taxon>Didymosphaeriaceae</taxon>
        <taxon>Paraphaeosphaeria</taxon>
    </lineage>
</organism>